<evidence type="ECO:0000256" key="1">
    <source>
        <dbReference type="SAM" id="MobiDB-lite"/>
    </source>
</evidence>
<feature type="compositionally biased region" description="Pro residues" evidence="1">
    <location>
        <begin position="62"/>
        <end position="102"/>
    </location>
</feature>
<gene>
    <name evidence="2" type="ORF">EDD29_7225</name>
</gene>
<feature type="region of interest" description="Disordered" evidence="1">
    <location>
        <begin position="1"/>
        <end position="151"/>
    </location>
</feature>
<evidence type="ECO:0000313" key="2">
    <source>
        <dbReference type="EMBL" id="ROO89528.1"/>
    </source>
</evidence>
<sequence length="271" mass="27395">MKPPRSGIPCPAIPPRAPSTEPSRRTRAHSPTRPPRLHGAARRPCPGPSEGPASRAWTALPTDPPCPSPARPGPARPGPARPGPARPGPARPGPARPGPARPARPGGAADICPQGPCPKDPLCPAAPARSRGTGRGRVTADPDRAVGSPASAPFPIGPSCARGAGPGLRCTRSGRGVFVCGGPLIGPSCAQRLRGWGAQRSGRGAFVCGGPVADGFSRPRVGGRGAGWGRGGVDPVEGWACSVWALFLMGLLCVGRAWCGRGGLVRCGRCS</sequence>
<comment type="caution">
    <text evidence="2">The sequence shown here is derived from an EMBL/GenBank/DDBJ whole genome shotgun (WGS) entry which is preliminary data.</text>
</comment>
<proteinExistence type="predicted"/>
<reference evidence="2 3" key="1">
    <citation type="submission" date="2018-11" db="EMBL/GenBank/DDBJ databases">
        <title>Sequencing the genomes of 1000 actinobacteria strains.</title>
        <authorList>
            <person name="Klenk H.-P."/>
        </authorList>
    </citation>
    <scope>NUCLEOTIDE SEQUENCE [LARGE SCALE GENOMIC DNA]</scope>
    <source>
        <strain evidence="2 3">DSM 44254</strain>
    </source>
</reference>
<dbReference type="AlphaFoldDB" id="A0A3N1D8W9"/>
<accession>A0A3N1D8W9</accession>
<dbReference type="EMBL" id="RJKE01000001">
    <property type="protein sequence ID" value="ROO89528.1"/>
    <property type="molecule type" value="Genomic_DNA"/>
</dbReference>
<protein>
    <submittedName>
        <fullName evidence="2">Uncharacterized protein</fullName>
    </submittedName>
</protein>
<feature type="compositionally biased region" description="Basic residues" evidence="1">
    <location>
        <begin position="25"/>
        <end position="41"/>
    </location>
</feature>
<evidence type="ECO:0000313" key="3">
    <source>
        <dbReference type="Proteomes" id="UP000272400"/>
    </source>
</evidence>
<organism evidence="2 3">
    <name type="scientific">Actinocorallia herbida</name>
    <dbReference type="NCBI Taxonomy" id="58109"/>
    <lineage>
        <taxon>Bacteria</taxon>
        <taxon>Bacillati</taxon>
        <taxon>Actinomycetota</taxon>
        <taxon>Actinomycetes</taxon>
        <taxon>Streptosporangiales</taxon>
        <taxon>Thermomonosporaceae</taxon>
        <taxon>Actinocorallia</taxon>
    </lineage>
</organism>
<dbReference type="Proteomes" id="UP000272400">
    <property type="component" value="Unassembled WGS sequence"/>
</dbReference>
<keyword evidence="3" id="KW-1185">Reference proteome</keyword>
<name>A0A3N1D8W9_9ACTN</name>